<dbReference type="RefSeq" id="WP_126041890.1">
    <property type="nucleotide sequence ID" value="NZ_CP034438.1"/>
</dbReference>
<organism evidence="2 3">
    <name type="scientific">Flaviflexus salsibiostraticola</name>
    <dbReference type="NCBI Taxonomy" id="1282737"/>
    <lineage>
        <taxon>Bacteria</taxon>
        <taxon>Bacillati</taxon>
        <taxon>Actinomycetota</taxon>
        <taxon>Actinomycetes</taxon>
        <taxon>Actinomycetales</taxon>
        <taxon>Actinomycetaceae</taxon>
        <taxon>Flaviflexus</taxon>
    </lineage>
</organism>
<dbReference type="AlphaFoldDB" id="A0A3S8ZBF7"/>
<evidence type="ECO:0000313" key="2">
    <source>
        <dbReference type="EMBL" id="AZN30817.1"/>
    </source>
</evidence>
<keyword evidence="3" id="KW-1185">Reference proteome</keyword>
<keyword evidence="1" id="KW-1133">Transmembrane helix</keyword>
<sequence>MGTFRGLMRGPEQSRRSRRLIALAGLVLGGFAALLGTVTHSGGIDGGITGLVVALLSVTLGSAVFTLFAGAPGWLGFGAGFLATLALTAMRPAGDAIGALSPELSAWWFYGGPVAIPAGGLLAWLGFAAVSRVRLAPEGEPYDVE</sequence>
<keyword evidence="1" id="KW-0812">Transmembrane</keyword>
<feature type="transmembrane region" description="Helical" evidence="1">
    <location>
        <begin position="75"/>
        <end position="94"/>
    </location>
</feature>
<feature type="transmembrane region" description="Helical" evidence="1">
    <location>
        <begin position="48"/>
        <end position="68"/>
    </location>
</feature>
<accession>A0A3S8ZBF7</accession>
<evidence type="ECO:0000313" key="3">
    <source>
        <dbReference type="Proteomes" id="UP000270021"/>
    </source>
</evidence>
<feature type="transmembrane region" description="Helical" evidence="1">
    <location>
        <begin position="106"/>
        <end position="127"/>
    </location>
</feature>
<dbReference type="KEGG" id="fsl:EJO69_11275"/>
<keyword evidence="1" id="KW-0472">Membrane</keyword>
<feature type="transmembrane region" description="Helical" evidence="1">
    <location>
        <begin position="20"/>
        <end position="42"/>
    </location>
</feature>
<evidence type="ECO:0000256" key="1">
    <source>
        <dbReference type="SAM" id="Phobius"/>
    </source>
</evidence>
<protein>
    <submittedName>
        <fullName evidence="2">Uncharacterized protein</fullName>
    </submittedName>
</protein>
<name>A0A3S8ZBF7_9ACTO</name>
<dbReference type="EMBL" id="CP034438">
    <property type="protein sequence ID" value="AZN30817.1"/>
    <property type="molecule type" value="Genomic_DNA"/>
</dbReference>
<gene>
    <name evidence="2" type="ORF">EJO69_11275</name>
</gene>
<proteinExistence type="predicted"/>
<dbReference type="OrthoDB" id="9990648at2"/>
<dbReference type="Proteomes" id="UP000270021">
    <property type="component" value="Chromosome"/>
</dbReference>
<reference evidence="2 3" key="1">
    <citation type="submission" date="2018-12" db="EMBL/GenBank/DDBJ databases">
        <title>Complete genome sequence of Flaviflexus salsibiostraticola KCTC 33148.</title>
        <authorList>
            <person name="Bae J.-W."/>
        </authorList>
    </citation>
    <scope>NUCLEOTIDE SEQUENCE [LARGE SCALE GENOMIC DNA]</scope>
    <source>
        <strain evidence="2 3">KCTC 33148</strain>
    </source>
</reference>